<feature type="region of interest" description="Disordered" evidence="1">
    <location>
        <begin position="43"/>
        <end position="65"/>
    </location>
</feature>
<evidence type="ECO:0000256" key="1">
    <source>
        <dbReference type="SAM" id="MobiDB-lite"/>
    </source>
</evidence>
<keyword evidence="3" id="KW-1185">Reference proteome</keyword>
<evidence type="ECO:0000313" key="2">
    <source>
        <dbReference type="EMBL" id="PKK25064.1"/>
    </source>
</evidence>
<dbReference type="EMBL" id="AKCR02000035">
    <property type="protein sequence ID" value="PKK25064.1"/>
    <property type="molecule type" value="Genomic_DNA"/>
</dbReference>
<sequence length="96" mass="11097">MGPLAPTSYIFLPAKRFWCLLPLQRYAGGWEEVRFLPRQEQALQVRDGEAGGDPRLGGRSRSDECWSAGKDDHLPRLCLRLHWPPRDHSTQRHSNF</sequence>
<dbReference type="AlphaFoldDB" id="A0A2I0M5V8"/>
<gene>
    <name evidence="2" type="primary">FKBP1A</name>
    <name evidence="2" type="ORF">A306_00008237</name>
</gene>
<accession>A0A2I0M5V8</accession>
<comment type="caution">
    <text evidence="2">The sequence shown here is derived from an EMBL/GenBank/DDBJ whole genome shotgun (WGS) entry which is preliminary data.</text>
</comment>
<dbReference type="Proteomes" id="UP000053872">
    <property type="component" value="Unassembled WGS sequence"/>
</dbReference>
<name>A0A2I0M5V8_COLLI</name>
<proteinExistence type="predicted"/>
<reference evidence="2 3" key="1">
    <citation type="journal article" date="2013" name="Science">
        <title>Genomic diversity and evolution of the head crest in the rock pigeon.</title>
        <authorList>
            <person name="Shapiro M.D."/>
            <person name="Kronenberg Z."/>
            <person name="Li C."/>
            <person name="Domyan E.T."/>
            <person name="Pan H."/>
            <person name="Campbell M."/>
            <person name="Tan H."/>
            <person name="Huff C.D."/>
            <person name="Hu H."/>
            <person name="Vickrey A.I."/>
            <person name="Nielsen S.C."/>
            <person name="Stringham S.A."/>
            <person name="Hu H."/>
            <person name="Willerslev E."/>
            <person name="Gilbert M.T."/>
            <person name="Yandell M."/>
            <person name="Zhang G."/>
            <person name="Wang J."/>
        </authorList>
    </citation>
    <scope>NUCLEOTIDE SEQUENCE [LARGE SCALE GENOMIC DNA]</scope>
    <source>
        <tissue evidence="2">Blood</tissue>
    </source>
</reference>
<evidence type="ECO:0000313" key="3">
    <source>
        <dbReference type="Proteomes" id="UP000053872"/>
    </source>
</evidence>
<dbReference type="InParanoid" id="A0A2I0M5V8"/>
<organism evidence="2 3">
    <name type="scientific">Columba livia</name>
    <name type="common">Rock dove</name>
    <dbReference type="NCBI Taxonomy" id="8932"/>
    <lineage>
        <taxon>Eukaryota</taxon>
        <taxon>Metazoa</taxon>
        <taxon>Chordata</taxon>
        <taxon>Craniata</taxon>
        <taxon>Vertebrata</taxon>
        <taxon>Euteleostomi</taxon>
        <taxon>Archelosauria</taxon>
        <taxon>Archosauria</taxon>
        <taxon>Dinosauria</taxon>
        <taxon>Saurischia</taxon>
        <taxon>Theropoda</taxon>
        <taxon>Coelurosauria</taxon>
        <taxon>Aves</taxon>
        <taxon>Neognathae</taxon>
        <taxon>Neoaves</taxon>
        <taxon>Columbimorphae</taxon>
        <taxon>Columbiformes</taxon>
        <taxon>Columbidae</taxon>
        <taxon>Columba</taxon>
    </lineage>
</organism>
<protein>
    <submittedName>
        <fullName evidence="2">FK506 binding protein 1A, 12kDa, transcript variant X1</fullName>
    </submittedName>
</protein>